<evidence type="ECO:0000313" key="7">
    <source>
        <dbReference type="EMBL" id="BAQ24937.1"/>
    </source>
</evidence>
<accession>A0A1L7LL58</accession>
<keyword evidence="3 5" id="KW-1133">Transmembrane helix</keyword>
<evidence type="ECO:0000256" key="4">
    <source>
        <dbReference type="ARBA" id="ARBA00023136"/>
    </source>
</evidence>
<keyword evidence="8" id="KW-1185">Reference proteome</keyword>
<keyword evidence="4 5" id="KW-0472">Membrane</keyword>
<dbReference type="KEGG" id="strg:SRT_16760"/>
<evidence type="ECO:0000256" key="1">
    <source>
        <dbReference type="ARBA" id="ARBA00004141"/>
    </source>
</evidence>
<evidence type="ECO:0000256" key="3">
    <source>
        <dbReference type="ARBA" id="ARBA00022989"/>
    </source>
</evidence>
<dbReference type="EMBL" id="AP014612">
    <property type="protein sequence ID" value="BAQ24937.1"/>
    <property type="molecule type" value="Genomic_DNA"/>
</dbReference>
<proteinExistence type="predicted"/>
<dbReference type="RefSeq" id="WP_128833721.1">
    <property type="nucleotide sequence ID" value="NZ_AP014612.1"/>
</dbReference>
<feature type="transmembrane region" description="Helical" evidence="5">
    <location>
        <begin position="258"/>
        <end position="278"/>
    </location>
</feature>
<dbReference type="GO" id="GO:0016020">
    <property type="term" value="C:membrane"/>
    <property type="evidence" value="ECO:0007669"/>
    <property type="project" value="UniProtKB-SubCell"/>
</dbReference>
<dbReference type="Proteomes" id="UP000217758">
    <property type="component" value="Chromosome"/>
</dbReference>
<name>A0A1L7LL58_9STRE</name>
<keyword evidence="2 5" id="KW-0812">Transmembrane</keyword>
<evidence type="ECO:0000256" key="5">
    <source>
        <dbReference type="SAM" id="Phobius"/>
    </source>
</evidence>
<dbReference type="PANTHER" id="PTHR43229:SF2">
    <property type="entry name" value="NODULATION PROTEIN J"/>
    <property type="match status" value="1"/>
</dbReference>
<feature type="transmembrane region" description="Helical" evidence="5">
    <location>
        <begin position="20"/>
        <end position="37"/>
    </location>
</feature>
<feature type="transmembrane region" description="Helical" evidence="5">
    <location>
        <begin position="136"/>
        <end position="163"/>
    </location>
</feature>
<dbReference type="PANTHER" id="PTHR43229">
    <property type="entry name" value="NODULATION PROTEIN J"/>
    <property type="match status" value="1"/>
</dbReference>
<evidence type="ECO:0000313" key="8">
    <source>
        <dbReference type="Proteomes" id="UP000217758"/>
    </source>
</evidence>
<dbReference type="GO" id="GO:0140359">
    <property type="term" value="F:ABC-type transporter activity"/>
    <property type="evidence" value="ECO:0007669"/>
    <property type="project" value="InterPro"/>
</dbReference>
<dbReference type="Pfam" id="PF01061">
    <property type="entry name" value="ABC2_membrane"/>
    <property type="match status" value="1"/>
</dbReference>
<sequence length="285" mass="31851">MLALVKRNCLLYFRNRSGVIFSLLGALISFILYLVFLKDNIESSWSQIDNTNQLLDTWLIGGTLAITGITTTLSSLSQWTKDKESHVRQDLLITDLGYWPLSLSYIISAALVGFIMQAIMLTIMGTYFYFSDKVSLSWTILPQLIFIMILNTLISTIINALIVNRIQSVDNLGKLATIFGAASGFLVGTYVPIGALPDTAQTIMKWTPGAYIASLFRQTLMSDALKDNFSQTSAREHFEKMMGIRLNWQGLLTNTTTYYIVIGILVAGVLIFCLQNALRKYRAPV</sequence>
<feature type="domain" description="ABC-2 type transporter transmembrane" evidence="6">
    <location>
        <begin position="2"/>
        <end position="220"/>
    </location>
</feature>
<dbReference type="InterPro" id="IPR051784">
    <property type="entry name" value="Nod_factor_ABC_transporter"/>
</dbReference>
<comment type="subcellular location">
    <subcellularLocation>
        <location evidence="1">Membrane</location>
        <topology evidence="1">Multi-pass membrane protein</topology>
    </subcellularLocation>
</comment>
<evidence type="ECO:0000259" key="6">
    <source>
        <dbReference type="Pfam" id="PF01061"/>
    </source>
</evidence>
<organism evidence="7 8">
    <name type="scientific">Streptococcus troglodytae</name>
    <dbReference type="NCBI Taxonomy" id="1111760"/>
    <lineage>
        <taxon>Bacteria</taxon>
        <taxon>Bacillati</taxon>
        <taxon>Bacillota</taxon>
        <taxon>Bacilli</taxon>
        <taxon>Lactobacillales</taxon>
        <taxon>Streptococcaceae</taxon>
        <taxon>Streptococcus</taxon>
    </lineage>
</organism>
<gene>
    <name evidence="7" type="ORF">SRT_16760</name>
</gene>
<evidence type="ECO:0000256" key="2">
    <source>
        <dbReference type="ARBA" id="ARBA00022692"/>
    </source>
</evidence>
<protein>
    <submittedName>
        <fullName evidence="7">ABC transporter</fullName>
    </submittedName>
</protein>
<feature type="transmembrane region" description="Helical" evidence="5">
    <location>
        <begin position="57"/>
        <end position="76"/>
    </location>
</feature>
<feature type="transmembrane region" description="Helical" evidence="5">
    <location>
        <begin position="97"/>
        <end position="130"/>
    </location>
</feature>
<reference evidence="7 8" key="1">
    <citation type="journal article" date="2016" name="Microbiol. Immunol.">
        <title>Complete genome sequence of Streptococcus troglodytae TKU31 isolated from the oral cavity of a chimpanzee (Pan troglodytes).</title>
        <authorList>
            <person name="Okamoto M."/>
            <person name="Naito M."/>
            <person name="Miyanohara M."/>
            <person name="Imai S."/>
            <person name="Nomura Y."/>
            <person name="Saito W."/>
            <person name="Momoi Y."/>
            <person name="Takada K."/>
            <person name="Miyabe-Nishiwaki T."/>
            <person name="Tomonaga M."/>
            <person name="Hanada N."/>
        </authorList>
    </citation>
    <scope>NUCLEOTIDE SEQUENCE [LARGE SCALE GENOMIC DNA]</scope>
    <source>
        <strain evidence="8">TKU 31</strain>
    </source>
</reference>
<dbReference type="InterPro" id="IPR013525">
    <property type="entry name" value="ABC2_TM"/>
</dbReference>
<dbReference type="AlphaFoldDB" id="A0A1L7LL58"/>
<feature type="transmembrane region" description="Helical" evidence="5">
    <location>
        <begin position="175"/>
        <end position="196"/>
    </location>
</feature>